<evidence type="ECO:0000313" key="10">
    <source>
        <dbReference type="Proteomes" id="UP001600941"/>
    </source>
</evidence>
<proteinExistence type="inferred from homology"/>
<keyword evidence="10" id="KW-1185">Reference proteome</keyword>
<keyword evidence="2 7" id="KW-0813">Transport</keyword>
<gene>
    <name evidence="9" type="ORF">K340107D12_14940</name>
</gene>
<feature type="transmembrane region" description="Helical" evidence="7">
    <location>
        <begin position="183"/>
        <end position="208"/>
    </location>
</feature>
<comment type="subcellular location">
    <subcellularLocation>
        <location evidence="1 7">Cell membrane</location>
        <topology evidence="1 7">Multi-pass membrane protein</topology>
    </subcellularLocation>
</comment>
<keyword evidence="4 7" id="KW-0812">Transmembrane</keyword>
<organism evidence="9 10">
    <name type="scientific">Blautia parvula</name>
    <dbReference type="NCBI Taxonomy" id="2877527"/>
    <lineage>
        <taxon>Bacteria</taxon>
        <taxon>Bacillati</taxon>
        <taxon>Bacillota</taxon>
        <taxon>Clostridia</taxon>
        <taxon>Lachnospirales</taxon>
        <taxon>Lachnospiraceae</taxon>
        <taxon>Blautia</taxon>
    </lineage>
</organism>
<comment type="caution">
    <text evidence="9">The sequence shown here is derived from an EMBL/GenBank/DDBJ whole genome shotgun (WGS) entry which is preliminary data.</text>
</comment>
<dbReference type="Proteomes" id="UP001600941">
    <property type="component" value="Unassembled WGS sequence"/>
</dbReference>
<feature type="transmembrane region" description="Helical" evidence="7">
    <location>
        <begin position="138"/>
        <end position="162"/>
    </location>
</feature>
<feature type="transmembrane region" description="Helical" evidence="7">
    <location>
        <begin position="106"/>
        <end position="126"/>
    </location>
</feature>
<reference evidence="9 10" key="1">
    <citation type="submission" date="2024-04" db="EMBL/GenBank/DDBJ databases">
        <title>Defined microbial consortia suppress multidrug-resistant proinflammatory Enterobacteriaceae via ecological control.</title>
        <authorList>
            <person name="Furuichi M."/>
            <person name="Kawaguchi T."/>
            <person name="Pust M."/>
            <person name="Yasuma K."/>
            <person name="Plichta D."/>
            <person name="Hasegawa N."/>
            <person name="Ohya T."/>
            <person name="Bhattarai S."/>
            <person name="Sasajima S."/>
            <person name="Aoto Y."/>
            <person name="Tuganbaev T."/>
            <person name="Yaginuma M."/>
            <person name="Ueda M."/>
            <person name="Okahashi N."/>
            <person name="Amafuji K."/>
            <person name="Kiridooshi Y."/>
            <person name="Sugita K."/>
            <person name="Strazar M."/>
            <person name="Skelly A."/>
            <person name="Suda W."/>
            <person name="Hattori M."/>
            <person name="Nakamoto N."/>
            <person name="Caballero S."/>
            <person name="Norman J."/>
            <person name="Olle B."/>
            <person name="Tanoue T."/>
            <person name="Arita M."/>
            <person name="Bucci V."/>
            <person name="Atarashi K."/>
            <person name="Xavier R."/>
            <person name="Honda K."/>
        </authorList>
    </citation>
    <scope>NUCLEOTIDE SEQUENCE [LARGE SCALE GENOMIC DNA]</scope>
    <source>
        <strain evidence="10">k34-0107-D12</strain>
    </source>
</reference>
<comment type="similarity">
    <text evidence="7">Belongs to the binding-protein-dependent transport system permease family.</text>
</comment>
<dbReference type="SUPFAM" id="SSF161098">
    <property type="entry name" value="MetI-like"/>
    <property type="match status" value="1"/>
</dbReference>
<dbReference type="InterPro" id="IPR000515">
    <property type="entry name" value="MetI-like"/>
</dbReference>
<evidence type="ECO:0000256" key="1">
    <source>
        <dbReference type="ARBA" id="ARBA00004651"/>
    </source>
</evidence>
<feature type="transmembrane region" description="Helical" evidence="7">
    <location>
        <begin position="73"/>
        <end position="94"/>
    </location>
</feature>
<dbReference type="PANTHER" id="PTHR43744:SF8">
    <property type="entry name" value="SN-GLYCEROL-3-PHOSPHATE TRANSPORT SYSTEM PERMEASE PROTEIN UGPE"/>
    <property type="match status" value="1"/>
</dbReference>
<evidence type="ECO:0000256" key="2">
    <source>
        <dbReference type="ARBA" id="ARBA00022448"/>
    </source>
</evidence>
<dbReference type="RefSeq" id="WP_390423129.1">
    <property type="nucleotide sequence ID" value="NZ_BAABZQ010000001.1"/>
</dbReference>
<evidence type="ECO:0000256" key="7">
    <source>
        <dbReference type="RuleBase" id="RU363032"/>
    </source>
</evidence>
<evidence type="ECO:0000256" key="4">
    <source>
        <dbReference type="ARBA" id="ARBA00022692"/>
    </source>
</evidence>
<keyword evidence="6 7" id="KW-0472">Membrane</keyword>
<evidence type="ECO:0000259" key="8">
    <source>
        <dbReference type="PROSITE" id="PS50928"/>
    </source>
</evidence>
<dbReference type="CDD" id="cd06261">
    <property type="entry name" value="TM_PBP2"/>
    <property type="match status" value="1"/>
</dbReference>
<keyword evidence="5 7" id="KW-1133">Transmembrane helix</keyword>
<dbReference type="InterPro" id="IPR035906">
    <property type="entry name" value="MetI-like_sf"/>
</dbReference>
<evidence type="ECO:0000256" key="6">
    <source>
        <dbReference type="ARBA" id="ARBA00023136"/>
    </source>
</evidence>
<name>A0ABQ0BQ61_9FIRM</name>
<feature type="domain" description="ABC transmembrane type-1" evidence="8">
    <location>
        <begin position="69"/>
        <end position="262"/>
    </location>
</feature>
<evidence type="ECO:0000313" key="9">
    <source>
        <dbReference type="EMBL" id="GAA6498678.1"/>
    </source>
</evidence>
<evidence type="ECO:0000256" key="5">
    <source>
        <dbReference type="ARBA" id="ARBA00022989"/>
    </source>
</evidence>
<accession>A0ABQ0BQ61</accession>
<protein>
    <submittedName>
        <fullName evidence="9">Carbohydrate ABC transporter permease</fullName>
    </submittedName>
</protein>
<dbReference type="Gene3D" id="1.10.3720.10">
    <property type="entry name" value="MetI-like"/>
    <property type="match status" value="1"/>
</dbReference>
<feature type="transmembrane region" description="Helical" evidence="7">
    <location>
        <begin position="244"/>
        <end position="262"/>
    </location>
</feature>
<dbReference type="Pfam" id="PF00528">
    <property type="entry name" value="BPD_transp_1"/>
    <property type="match status" value="1"/>
</dbReference>
<dbReference type="PANTHER" id="PTHR43744">
    <property type="entry name" value="ABC TRANSPORTER PERMEASE PROTEIN MG189-RELATED-RELATED"/>
    <property type="match status" value="1"/>
</dbReference>
<sequence>MRKVKASRVLLFAAACILTVIYIFPFVLTIFNSMRTSQEFIMNPFSLPSAFHVENFTQALQEMKFFSALKNTFILTIVSSLLITLFGATAAYVVSRFSHKKWVSALFLMMVASMVAPFQVYMIPIVKIYGGTFGLNNSLLFLSVVALGLNLPFSIFLIRGFLNGIPIEIEQAAMIDGCSYIQVFFRIVLPMLKPIVITLLVFVSMGIWNDYLMSSLFLTDEVKRTLALTIRVFVNEYSVDYAPMLARLFLSMIPMLIFYVLCQKHILEGVVQGSVKG</sequence>
<dbReference type="PROSITE" id="PS50928">
    <property type="entry name" value="ABC_TM1"/>
    <property type="match status" value="1"/>
</dbReference>
<dbReference type="EMBL" id="BAABZQ010000001">
    <property type="protein sequence ID" value="GAA6498678.1"/>
    <property type="molecule type" value="Genomic_DNA"/>
</dbReference>
<keyword evidence="3" id="KW-1003">Cell membrane</keyword>
<evidence type="ECO:0000256" key="3">
    <source>
        <dbReference type="ARBA" id="ARBA00022475"/>
    </source>
</evidence>
<feature type="transmembrane region" description="Helical" evidence="7">
    <location>
        <begin position="9"/>
        <end position="31"/>
    </location>
</feature>